<reference evidence="3 4" key="1">
    <citation type="submission" date="2020-02" db="EMBL/GenBank/DDBJ databases">
        <authorList>
            <person name="Li X.-J."/>
            <person name="Feng X.-M."/>
        </authorList>
    </citation>
    <scope>NUCLEOTIDE SEQUENCE [LARGE SCALE GENOMIC DNA]</scope>
    <source>
        <strain evidence="3 4">CGMCC 4.7225</strain>
    </source>
</reference>
<feature type="domain" description="DUF2786" evidence="2">
    <location>
        <begin position="192"/>
        <end position="230"/>
    </location>
</feature>
<keyword evidence="1" id="KW-0812">Transmembrane</keyword>
<evidence type="ECO:0000256" key="1">
    <source>
        <dbReference type="SAM" id="Phobius"/>
    </source>
</evidence>
<proteinExistence type="predicted"/>
<evidence type="ECO:0000313" key="3">
    <source>
        <dbReference type="EMBL" id="NED95418.1"/>
    </source>
</evidence>
<dbReference type="EMBL" id="JAAGOB010000004">
    <property type="protein sequence ID" value="NED95418.1"/>
    <property type="molecule type" value="Genomic_DNA"/>
</dbReference>
<evidence type="ECO:0000313" key="4">
    <source>
        <dbReference type="Proteomes" id="UP000469185"/>
    </source>
</evidence>
<evidence type="ECO:0000259" key="2">
    <source>
        <dbReference type="Pfam" id="PF10979"/>
    </source>
</evidence>
<keyword evidence="1" id="KW-1133">Transmembrane helix</keyword>
<name>A0A6N9YKM1_9ACTN</name>
<keyword evidence="4" id="KW-1185">Reference proteome</keyword>
<feature type="transmembrane region" description="Helical" evidence="1">
    <location>
        <begin position="151"/>
        <end position="171"/>
    </location>
</feature>
<accession>A0A6N9YKM1</accession>
<dbReference type="Pfam" id="PF10979">
    <property type="entry name" value="DUF2786"/>
    <property type="match status" value="1"/>
</dbReference>
<protein>
    <submittedName>
        <fullName evidence="3">DUF2786 domain-containing protein</fullName>
    </submittedName>
</protein>
<dbReference type="AlphaFoldDB" id="A0A6N9YKM1"/>
<comment type="caution">
    <text evidence="3">The sequence shown here is derived from an EMBL/GenBank/DDBJ whole genome shotgun (WGS) entry which is preliminary data.</text>
</comment>
<dbReference type="Proteomes" id="UP000469185">
    <property type="component" value="Unassembled WGS sequence"/>
</dbReference>
<organism evidence="3 4">
    <name type="scientific">Phytoactinopolyspora alkaliphila</name>
    <dbReference type="NCBI Taxonomy" id="1783498"/>
    <lineage>
        <taxon>Bacteria</taxon>
        <taxon>Bacillati</taxon>
        <taxon>Actinomycetota</taxon>
        <taxon>Actinomycetes</taxon>
        <taxon>Jiangellales</taxon>
        <taxon>Jiangellaceae</taxon>
        <taxon>Phytoactinopolyspora</taxon>
    </lineage>
</organism>
<dbReference type="RefSeq" id="WP_163818160.1">
    <property type="nucleotide sequence ID" value="NZ_JAAGOB010000004.1"/>
</dbReference>
<sequence length="418" mass="45572">MFHTPGDAHGEDSRLNPAITVIETAAAYHARGNEPAAIDAVTSLTAAGPAAEPRVDRAIAEALSTAVSGLWKRGWLPADVEQMVRRNRSDLLARLAVDAIAEHSAGFSEAAFHPRWRRQLDTLGAERWWDPSRPHVAQWSARHGQSRRETLWAVIELIALFMTMGALPIIIPPPGHHRQAPRRGSEATVDSKIMGKVRALLAKAESTPYAQEAEALSAKAQELMARHSIERVLADASPLRPQTVASASRIWLDAPYIGAKSLLVAEVAAANRCRTVSYEKLGFVTVLGDEVDLDTVEILSTSLMVQATRAMLAAGATMTKSRRSRIRSFRHSFLIAYASRIGERLREVSEHSKASAGREIEPVLAQRRRAVDELFETLFGRRVVSRSFSVGNAAGYGAGRTAANQAVLNGSRRALPPR</sequence>
<gene>
    <name evidence="3" type="ORF">G1H11_08830</name>
</gene>
<dbReference type="InterPro" id="IPR024498">
    <property type="entry name" value="DUF2786"/>
</dbReference>
<keyword evidence="1" id="KW-0472">Membrane</keyword>